<evidence type="ECO:0000256" key="1">
    <source>
        <dbReference type="SAM" id="Phobius"/>
    </source>
</evidence>
<dbReference type="WBParaSite" id="maker-E.canG7_contigs_1046-snap-gene-0.1-mRNA-1">
    <property type="protein sequence ID" value="maker-E.canG7_contigs_1046-snap-gene-0.1-mRNA-1"/>
    <property type="gene ID" value="EcG7_09307"/>
</dbReference>
<dbReference type="Proteomes" id="UP000887562">
    <property type="component" value="Unplaced"/>
</dbReference>
<keyword evidence="1" id="KW-1133">Transmembrane helix</keyword>
<evidence type="ECO:0000313" key="2">
    <source>
        <dbReference type="Proteomes" id="UP000887562"/>
    </source>
</evidence>
<organism evidence="2 3">
    <name type="scientific">Echinococcus canadensis</name>
    <dbReference type="NCBI Taxonomy" id="519352"/>
    <lineage>
        <taxon>Eukaryota</taxon>
        <taxon>Metazoa</taxon>
        <taxon>Spiralia</taxon>
        <taxon>Lophotrochozoa</taxon>
        <taxon>Platyhelminthes</taxon>
        <taxon>Cestoda</taxon>
        <taxon>Eucestoda</taxon>
        <taxon>Cyclophyllidea</taxon>
        <taxon>Taeniidae</taxon>
        <taxon>Echinococcus</taxon>
        <taxon>Echinococcus canadensis group</taxon>
    </lineage>
</organism>
<keyword evidence="1" id="KW-0472">Membrane</keyword>
<reference evidence="3" key="1">
    <citation type="submission" date="2022-11" db="UniProtKB">
        <authorList>
            <consortium name="WormBaseParasite"/>
        </authorList>
    </citation>
    <scope>IDENTIFICATION</scope>
</reference>
<proteinExistence type="predicted"/>
<feature type="transmembrane region" description="Helical" evidence="1">
    <location>
        <begin position="120"/>
        <end position="140"/>
    </location>
</feature>
<sequence>MWFEWSDNNPALTRWSLVGRQPIAEKGKTLKTATSHHQNDLFWLNDLQMVNRTAAFKGATKVEALPPIIVLSHLWTLGYNKFLFAKVIRWRMITLAGRTFLHVIYGRFGSTEHLLLCNFALLNTLYIVATTIESMLLSYLP</sequence>
<keyword evidence="1" id="KW-0812">Transmembrane</keyword>
<accession>A0A915EWX8</accession>
<dbReference type="AlphaFoldDB" id="A0A915EWX8"/>
<protein>
    <submittedName>
        <fullName evidence="3">Uncharacterized protein</fullName>
    </submittedName>
</protein>
<keyword evidence="2" id="KW-1185">Reference proteome</keyword>
<evidence type="ECO:0000313" key="3">
    <source>
        <dbReference type="WBParaSite" id="maker-E.canG7_contigs_1046-snap-gene-0.1-mRNA-1"/>
    </source>
</evidence>
<name>A0A915EWX8_9CEST</name>